<organism evidence="3 4">
    <name type="scientific">Xanthoceras sorbifolium</name>
    <dbReference type="NCBI Taxonomy" id="99658"/>
    <lineage>
        <taxon>Eukaryota</taxon>
        <taxon>Viridiplantae</taxon>
        <taxon>Streptophyta</taxon>
        <taxon>Embryophyta</taxon>
        <taxon>Tracheophyta</taxon>
        <taxon>Spermatophyta</taxon>
        <taxon>Magnoliopsida</taxon>
        <taxon>eudicotyledons</taxon>
        <taxon>Gunneridae</taxon>
        <taxon>Pentapetalae</taxon>
        <taxon>rosids</taxon>
        <taxon>malvids</taxon>
        <taxon>Sapindales</taxon>
        <taxon>Sapindaceae</taxon>
        <taxon>Xanthoceroideae</taxon>
        <taxon>Xanthoceras</taxon>
    </lineage>
</organism>
<accession>A0ABQ8HW17</accession>
<evidence type="ECO:0000256" key="1">
    <source>
        <dbReference type="SAM" id="Coils"/>
    </source>
</evidence>
<reference evidence="3 4" key="1">
    <citation type="submission" date="2021-02" db="EMBL/GenBank/DDBJ databases">
        <title>Plant Genome Project.</title>
        <authorList>
            <person name="Zhang R.-G."/>
        </authorList>
    </citation>
    <scope>NUCLEOTIDE SEQUENCE [LARGE SCALE GENOMIC DNA]</scope>
    <source>
        <tissue evidence="3">Leaves</tissue>
    </source>
</reference>
<evidence type="ECO:0000256" key="2">
    <source>
        <dbReference type="SAM" id="MobiDB-lite"/>
    </source>
</evidence>
<evidence type="ECO:0008006" key="5">
    <source>
        <dbReference type="Google" id="ProtNLM"/>
    </source>
</evidence>
<sequence>MTMENPVSLEDFSAVNGSVSSYADQSVMLDNVKESEDPEEVLLHDLDLYLETIDDHLTISRMVSDSVIKGMVNAVEQEAAEKISQKDLELARLKETLHLYKMGVDENESFGSLVMQHEPGRAEHRPYSSSSDALVDFDWIGESLGSLNKVAKEQLKNLRNEIDRIRGSSSIRRIGSGSEMVGLGGILPDKVSDIKWTDVDKLLGSLRTTFDTTFKQVDNLVCLSKTSLCQWQQEKEFQREIEDMVIMNCIRSLKEEYEERLLDQNSRFYDNLSWVDRGNGKRDESVIAVPENLDIAQLKHLSRENLVTYFKAEMTKMKRNHEQEVQEMTEEYFSLKREYFREKASSLPFKRDKEFDKLRKKIPEVILKLDGMLVENEKLPTLSENAESFCSLKDRLESLLSENNQLRGSLADKKREVKRLSLQVSDNAEIMLQHSLAEANLLKRVGNLQSTLEDAQVEASISEDVQKCFLKDIVDFSKSVNQQSELEYNIMQEVYEIIFREAAQNAECTNKCEIEDSDLESINMQELCGVIFREALREAEEKFTELNGKYINEKETRASTEIEALQKERVLALEVSEKEKLKQEMLLLAGEKENLAKEAAAALAKEKERSELVSQELDNLRDETSRQKLLISESSKESNVIKSKLLEAMQHIEKYELEIYELMQKLDLAMKELRETNEEKKMLLSVIQEMQNTALLVEAKERDHRKQMQSLISIVHGLSKTFADYEYRIVEDIKKSNLRLDNLSSQLVPLIQKANIVRVTGLMYKQKLERRCSDLQKAEDEVDLLGDEVDALLSLLEKIYIALDHYSPILQHYPGSEAIGCPALAALHVDNKYVRSARTIPLFNEKGGPIDVVCGEYDIRETCVLDVIRALRRPYQMRDNTDPFSLNDINDSNKWLMTEKTDEDFFFPKEDGLTKVPFFIKGSQVRSTYLVDEEESKEEECETEEEVEEGAEEDDDVLKEINVLGLVVTVPDITLMDTHDGGHPENFIDDMRKKGKLDGLKYTYWNRAICPRCRKLKDTDIRRAVLLHGGAAGITVWSSSSSWWSASREEPICSYGEAIC</sequence>
<dbReference type="Proteomes" id="UP000827721">
    <property type="component" value="Unassembled WGS sequence"/>
</dbReference>
<comment type="caution">
    <text evidence="3">The sequence shown here is derived from an EMBL/GenBank/DDBJ whole genome shotgun (WGS) entry which is preliminary data.</text>
</comment>
<keyword evidence="4" id="KW-1185">Reference proteome</keyword>
<feature type="coiled-coil region" evidence="1">
    <location>
        <begin position="536"/>
        <end position="693"/>
    </location>
</feature>
<evidence type="ECO:0000313" key="3">
    <source>
        <dbReference type="EMBL" id="KAH7568454.1"/>
    </source>
</evidence>
<keyword evidence="1" id="KW-0175">Coiled coil</keyword>
<proteinExistence type="predicted"/>
<dbReference type="PANTHER" id="PTHR33883:SF10">
    <property type="entry name" value="WPP DOMAIN-ASSOCIATED PROTEIN"/>
    <property type="match status" value="1"/>
</dbReference>
<name>A0ABQ8HW17_9ROSI</name>
<protein>
    <recommendedName>
        <fullName evidence="5">WPP domain-associated protein</fullName>
    </recommendedName>
</protein>
<evidence type="ECO:0000313" key="4">
    <source>
        <dbReference type="Proteomes" id="UP000827721"/>
    </source>
</evidence>
<dbReference type="PANTHER" id="PTHR33883">
    <property type="entry name" value="WPP DOMAIN-ASSOCIATED PROTEIN"/>
    <property type="match status" value="1"/>
</dbReference>
<feature type="coiled-coil region" evidence="1">
    <location>
        <begin position="311"/>
        <end position="338"/>
    </location>
</feature>
<dbReference type="EMBL" id="JAFEMO010000006">
    <property type="protein sequence ID" value="KAH7568454.1"/>
    <property type="molecule type" value="Genomic_DNA"/>
</dbReference>
<feature type="region of interest" description="Disordered" evidence="2">
    <location>
        <begin position="933"/>
        <end position="953"/>
    </location>
</feature>
<gene>
    <name evidence="3" type="ORF">JRO89_XS06G0001600</name>
</gene>
<dbReference type="InterPro" id="IPR037490">
    <property type="entry name" value="WAP"/>
</dbReference>
<feature type="coiled-coil region" evidence="1">
    <location>
        <begin position="396"/>
        <end position="458"/>
    </location>
</feature>